<evidence type="ECO:0000256" key="1">
    <source>
        <dbReference type="SAM" id="MobiDB-lite"/>
    </source>
</evidence>
<dbReference type="AlphaFoldDB" id="A0A918XB64"/>
<organism evidence="2 3">
    <name type="scientific">Nocardiopsis kunsanensis</name>
    <dbReference type="NCBI Taxonomy" id="141693"/>
    <lineage>
        <taxon>Bacteria</taxon>
        <taxon>Bacillati</taxon>
        <taxon>Actinomycetota</taxon>
        <taxon>Actinomycetes</taxon>
        <taxon>Streptosporangiales</taxon>
        <taxon>Nocardiopsidaceae</taxon>
        <taxon>Nocardiopsis</taxon>
    </lineage>
</organism>
<proteinExistence type="predicted"/>
<dbReference type="EMBL" id="BMXL01000005">
    <property type="protein sequence ID" value="GHD21110.1"/>
    <property type="molecule type" value="Genomic_DNA"/>
</dbReference>
<sequence length="62" mass="6651">MQVGTVVFVLHAVNPTTRAPVRGRSVRTLTFDRVSVSGTTVRPRGAHPLRSAARAASRAVVR</sequence>
<feature type="compositionally biased region" description="Low complexity" evidence="1">
    <location>
        <begin position="50"/>
        <end position="62"/>
    </location>
</feature>
<dbReference type="Proteomes" id="UP000654947">
    <property type="component" value="Unassembled WGS sequence"/>
</dbReference>
<name>A0A918XB64_9ACTN</name>
<accession>A0A918XB64</accession>
<protein>
    <submittedName>
        <fullName evidence="2">Uncharacterized protein</fullName>
    </submittedName>
</protein>
<comment type="caution">
    <text evidence="2">The sequence shown here is derived from an EMBL/GenBank/DDBJ whole genome shotgun (WGS) entry which is preliminary data.</text>
</comment>
<reference evidence="2 3" key="1">
    <citation type="journal article" date="2014" name="Int. J. Syst. Evol. Microbiol.">
        <title>Complete genome sequence of Corynebacterium casei LMG S-19264T (=DSM 44701T), isolated from a smear-ripened cheese.</title>
        <authorList>
            <consortium name="US DOE Joint Genome Institute (JGI-PGF)"/>
            <person name="Walter F."/>
            <person name="Albersmeier A."/>
            <person name="Kalinowski J."/>
            <person name="Ruckert C."/>
        </authorList>
    </citation>
    <scope>NUCLEOTIDE SEQUENCE [LARGE SCALE GENOMIC DNA]</scope>
    <source>
        <strain evidence="2 3">KCTC 19473</strain>
    </source>
</reference>
<gene>
    <name evidence="2" type="ORF">GCM10007147_14170</name>
</gene>
<keyword evidence="3" id="KW-1185">Reference proteome</keyword>
<feature type="region of interest" description="Disordered" evidence="1">
    <location>
        <begin position="39"/>
        <end position="62"/>
    </location>
</feature>
<evidence type="ECO:0000313" key="2">
    <source>
        <dbReference type="EMBL" id="GHD21110.1"/>
    </source>
</evidence>
<evidence type="ECO:0000313" key="3">
    <source>
        <dbReference type="Proteomes" id="UP000654947"/>
    </source>
</evidence>